<name>A0A1J7K522_9PEZI</name>
<proteinExistence type="predicted"/>
<reference evidence="1 2" key="1">
    <citation type="submission" date="2016-10" db="EMBL/GenBank/DDBJ databases">
        <title>Draft genome sequence of Coniochaeta ligniaria NRRL30616, a lignocellulolytic fungus for bioabatement of inhibitors in plant biomass hydrolysates.</title>
        <authorList>
            <consortium name="DOE Joint Genome Institute"/>
            <person name="Jimenez D.J."/>
            <person name="Hector R.E."/>
            <person name="Riley R."/>
            <person name="Sun H."/>
            <person name="Grigoriev I.V."/>
            <person name="Van Elsas J.D."/>
            <person name="Nichols N.N."/>
        </authorList>
    </citation>
    <scope>NUCLEOTIDE SEQUENCE [LARGE SCALE GENOMIC DNA]</scope>
    <source>
        <strain evidence="1 2">NRRL 30616</strain>
    </source>
</reference>
<keyword evidence="2" id="KW-1185">Reference proteome</keyword>
<sequence length="154" mass="17362">MCVVLSGELKVEAPVVRLDDGPSSPQSWPTLDTTSLAPCRLALWSRASVVALVNPRMRQSLRRLKQNEYLQRDLVSNRVSSDCGYPACTSFPQVALLKRPIVGWEPFDQKLRMTSELGAHFIDITACTKHWSPGDQTSLLVRNLSQIRELLWDK</sequence>
<dbReference type="EMBL" id="KV875093">
    <property type="protein sequence ID" value="OIW35322.1"/>
    <property type="molecule type" value="Genomic_DNA"/>
</dbReference>
<evidence type="ECO:0000313" key="1">
    <source>
        <dbReference type="EMBL" id="OIW35322.1"/>
    </source>
</evidence>
<protein>
    <submittedName>
        <fullName evidence="1">Uncharacterized protein</fullName>
    </submittedName>
</protein>
<dbReference type="InParanoid" id="A0A1J7K522"/>
<dbReference type="AlphaFoldDB" id="A0A1J7K522"/>
<organism evidence="1 2">
    <name type="scientific">Coniochaeta ligniaria NRRL 30616</name>
    <dbReference type="NCBI Taxonomy" id="1408157"/>
    <lineage>
        <taxon>Eukaryota</taxon>
        <taxon>Fungi</taxon>
        <taxon>Dikarya</taxon>
        <taxon>Ascomycota</taxon>
        <taxon>Pezizomycotina</taxon>
        <taxon>Sordariomycetes</taxon>
        <taxon>Sordariomycetidae</taxon>
        <taxon>Coniochaetales</taxon>
        <taxon>Coniochaetaceae</taxon>
        <taxon>Coniochaeta</taxon>
    </lineage>
</organism>
<gene>
    <name evidence="1" type="ORF">CONLIGDRAFT_53702</name>
</gene>
<accession>A0A1J7K522</accession>
<dbReference type="Proteomes" id="UP000182658">
    <property type="component" value="Unassembled WGS sequence"/>
</dbReference>
<evidence type="ECO:0000313" key="2">
    <source>
        <dbReference type="Proteomes" id="UP000182658"/>
    </source>
</evidence>